<dbReference type="InterPro" id="IPR013785">
    <property type="entry name" value="Aldolase_TIM"/>
</dbReference>
<dbReference type="EMBL" id="AUZZ01011205">
    <property type="protein sequence ID" value="EQD27055.1"/>
    <property type="molecule type" value="Genomic_DNA"/>
</dbReference>
<reference evidence="6" key="1">
    <citation type="submission" date="2013-08" db="EMBL/GenBank/DDBJ databases">
        <authorList>
            <person name="Mendez C."/>
            <person name="Richter M."/>
            <person name="Ferrer M."/>
            <person name="Sanchez J."/>
        </authorList>
    </citation>
    <scope>NUCLEOTIDE SEQUENCE</scope>
</reference>
<dbReference type="SUPFAM" id="SSF51445">
    <property type="entry name" value="(Trans)glycosidases"/>
    <property type="match status" value="1"/>
</dbReference>
<keyword evidence="3" id="KW-0378">Hydrolase</keyword>
<dbReference type="SUPFAM" id="SSF51011">
    <property type="entry name" value="Glycosyl hydrolase domain"/>
    <property type="match status" value="1"/>
</dbReference>
<dbReference type="CDD" id="cd14792">
    <property type="entry name" value="GH27"/>
    <property type="match status" value="1"/>
</dbReference>
<dbReference type="Gene3D" id="3.20.20.70">
    <property type="entry name" value="Aldolase class I"/>
    <property type="match status" value="1"/>
</dbReference>
<evidence type="ECO:0000256" key="2">
    <source>
        <dbReference type="ARBA" id="ARBA00022729"/>
    </source>
</evidence>
<evidence type="ECO:0000256" key="4">
    <source>
        <dbReference type="ARBA" id="ARBA00023295"/>
    </source>
</evidence>
<accession>T0ZB17</accession>
<dbReference type="InterPro" id="IPR013780">
    <property type="entry name" value="Glyco_hydro_b"/>
</dbReference>
<proteinExistence type="inferred from homology"/>
<comment type="caution">
    <text evidence="6">The sequence shown here is derived from an EMBL/GenBank/DDBJ whole genome shotgun (WGS) entry which is preliminary data.</text>
</comment>
<dbReference type="AlphaFoldDB" id="T0ZB17"/>
<name>T0ZB17_9ZZZZ</name>
<gene>
    <name evidence="6" type="ORF">B2A_15391</name>
</gene>
<comment type="similarity">
    <text evidence="1">Belongs to the glycosyl hydrolase 27 family.</text>
</comment>
<dbReference type="InterPro" id="IPR041233">
    <property type="entry name" value="Melibiase_C"/>
</dbReference>
<dbReference type="GO" id="GO:0004553">
    <property type="term" value="F:hydrolase activity, hydrolyzing O-glycosyl compounds"/>
    <property type="evidence" value="ECO:0007669"/>
    <property type="project" value="InterPro"/>
</dbReference>
<reference evidence="6" key="2">
    <citation type="journal article" date="2014" name="ISME J.">
        <title>Microbial stratification in low pH oxic and suboxic macroscopic growths along an acid mine drainage.</title>
        <authorList>
            <person name="Mendez-Garcia C."/>
            <person name="Mesa V."/>
            <person name="Sprenger R.R."/>
            <person name="Richter M."/>
            <person name="Diez M.S."/>
            <person name="Solano J."/>
            <person name="Bargiela R."/>
            <person name="Golyshina O.V."/>
            <person name="Manteca A."/>
            <person name="Ramos J.L."/>
            <person name="Gallego J.R."/>
            <person name="Llorente I."/>
            <person name="Martins Dos Santos V.A."/>
            <person name="Jensen O.N."/>
            <person name="Pelaez A.I."/>
            <person name="Sanchez J."/>
            <person name="Ferrer M."/>
        </authorList>
    </citation>
    <scope>NUCLEOTIDE SEQUENCE</scope>
</reference>
<dbReference type="Pfam" id="PF17801">
    <property type="entry name" value="Melibiase_C"/>
    <property type="match status" value="1"/>
</dbReference>
<evidence type="ECO:0000259" key="5">
    <source>
        <dbReference type="Pfam" id="PF17801"/>
    </source>
</evidence>
<evidence type="ECO:0000256" key="1">
    <source>
        <dbReference type="ARBA" id="ARBA00009743"/>
    </source>
</evidence>
<dbReference type="Gene3D" id="2.60.40.1180">
    <property type="entry name" value="Golgi alpha-mannosidase II"/>
    <property type="match status" value="1"/>
</dbReference>
<feature type="domain" description="Alpha galactosidase C-terminal" evidence="5">
    <location>
        <begin position="226"/>
        <end position="299"/>
    </location>
</feature>
<dbReference type="PRINTS" id="PR00740">
    <property type="entry name" value="GLHYDRLASE27"/>
</dbReference>
<dbReference type="GO" id="GO:0005975">
    <property type="term" value="P:carbohydrate metabolic process"/>
    <property type="evidence" value="ECO:0007669"/>
    <property type="project" value="InterPro"/>
</dbReference>
<dbReference type="PANTHER" id="PTHR11452">
    <property type="entry name" value="ALPHA-GALACTOSIDASE/ALPHA-N-ACETYLGALACTOSAMINIDASE"/>
    <property type="match status" value="1"/>
</dbReference>
<dbReference type="InterPro" id="IPR002241">
    <property type="entry name" value="Glyco_hydro_27"/>
</dbReference>
<keyword evidence="2" id="KW-0732">Signal</keyword>
<dbReference type="PANTHER" id="PTHR11452:SF75">
    <property type="entry name" value="ALPHA-GALACTOSIDASE MEL1"/>
    <property type="match status" value="1"/>
</dbReference>
<organism evidence="6">
    <name type="scientific">mine drainage metagenome</name>
    <dbReference type="NCBI Taxonomy" id="410659"/>
    <lineage>
        <taxon>unclassified sequences</taxon>
        <taxon>metagenomes</taxon>
        <taxon>ecological metagenomes</taxon>
    </lineage>
</organism>
<evidence type="ECO:0000256" key="3">
    <source>
        <dbReference type="ARBA" id="ARBA00022801"/>
    </source>
</evidence>
<protein>
    <submittedName>
        <fullName evidence="6">Alpha-N-acetylgalactosaminidase</fullName>
    </submittedName>
</protein>
<sequence length="303" mass="34000">MKWLGAYLHAKGLKFGIYEDVGYKTCQGKPGMYGHVAEDVRTFASWGVDYLKLDYCNPPDNRFPGKDFSQVAHLVYAKVSRALRQSGRAIVFSCSPPAYVFGMPKQFAQVMSWIGSVCNLWRTDDDIFDAWKSVLANYNGNVTLGRFAHPGGWNDPDMLEVGNHGLTIREQRAQFSLWAEMAAPLLISTDVARLSPRALRILSNAAVIAVDQDPLGAQAMRVKQSGNVDILSRPLANGDHAIVFFNKGMRSEQASLNLDRLRLNSGHYRLQNLWTNQVIWIHHRITAEIPSHGVMMYRLHAVP</sequence>
<dbReference type="Pfam" id="PF16499">
    <property type="entry name" value="Melibiase_2"/>
    <property type="match status" value="1"/>
</dbReference>
<dbReference type="InterPro" id="IPR017853">
    <property type="entry name" value="GH"/>
</dbReference>
<keyword evidence="4" id="KW-0326">Glycosidase</keyword>
<evidence type="ECO:0000313" key="6">
    <source>
        <dbReference type="EMBL" id="EQD27055.1"/>
    </source>
</evidence>